<accession>A0A650ELP6</accession>
<protein>
    <recommendedName>
        <fullName evidence="2">Glycosyl transferase</fullName>
    </recommendedName>
</protein>
<dbReference type="SUPFAM" id="SSF53448">
    <property type="entry name" value="Nucleotide-diphospho-sugar transferases"/>
    <property type="match status" value="1"/>
</dbReference>
<gene>
    <name evidence="1" type="ORF">Elusimicrob1349_1490</name>
</gene>
<dbReference type="Gene3D" id="3.90.550.10">
    <property type="entry name" value="Spore Coat Polysaccharide Biosynthesis Protein SpsA, Chain A"/>
    <property type="match status" value="1"/>
</dbReference>
<name>A0A650ELP6_9BACT</name>
<dbReference type="EMBL" id="MN577571">
    <property type="protein sequence ID" value="QGT50679.1"/>
    <property type="molecule type" value="Genomic_DNA"/>
</dbReference>
<sequence length="320" mass="37413">MQKDYAVFFATNRRFFFSLAVCLLSLKKNSPKICQKADILVYHQGLTPEDQAFLSKILPCKFTEYRFAVDTDFENINFKKFTQLTFARYEIFDLLAQYKKVLYMDVDIMVGGELDEIFEKYGSKSGIAMCKDTQKGLTLITKNFVKPMPQYDMTVPCYNAGVTLFCNNLKDREKLRMWCYQKTAEWLENLVCPDQGVVNVMLQEFGIPMEVLPDVCNCLPSNPKYLDKNRKDVLIYHCAGGGVRFWTYTWNAPWQELYAEYLAMGGEAHTDPEHGWLKLIKKYNLGRLDFFDRSPDPKMHPARFLKYAALWPFKYLARKK</sequence>
<dbReference type="InterPro" id="IPR002495">
    <property type="entry name" value="Glyco_trans_8"/>
</dbReference>
<dbReference type="Pfam" id="PF01501">
    <property type="entry name" value="Glyco_transf_8"/>
    <property type="match status" value="1"/>
</dbReference>
<evidence type="ECO:0000313" key="1">
    <source>
        <dbReference type="EMBL" id="QGT50679.1"/>
    </source>
</evidence>
<reference evidence="1" key="1">
    <citation type="journal article" date="2020" name="J. ISSAAS">
        <title>Lactobacilli and other gastrointestinal microbiota of Peromyscus leucopus, reservoir host for agents of Lyme disease and other zoonoses in North America.</title>
        <authorList>
            <person name="Milovic A."/>
            <person name="Bassam K."/>
            <person name="Shao H."/>
            <person name="Chatzistamou I."/>
            <person name="Tufts D.M."/>
            <person name="Diuk-Wasser M."/>
            <person name="Barbour A.G."/>
        </authorList>
    </citation>
    <scope>NUCLEOTIDE SEQUENCE</scope>
    <source>
        <strain evidence="1">LL30</strain>
    </source>
</reference>
<dbReference type="InterPro" id="IPR029044">
    <property type="entry name" value="Nucleotide-diphossugar_trans"/>
</dbReference>
<proteinExistence type="predicted"/>
<organism evidence="1">
    <name type="scientific">uncultured Elusimicrobia bacterium</name>
    <dbReference type="NCBI Taxonomy" id="699876"/>
    <lineage>
        <taxon>Bacteria</taxon>
        <taxon>Pseudomonadati</taxon>
        <taxon>Elusimicrobiota</taxon>
        <taxon>Elusimicrobia</taxon>
        <taxon>environmental samples</taxon>
    </lineage>
</organism>
<evidence type="ECO:0008006" key="2">
    <source>
        <dbReference type="Google" id="ProtNLM"/>
    </source>
</evidence>
<dbReference type="AlphaFoldDB" id="A0A650ELP6"/>
<dbReference type="GO" id="GO:0016757">
    <property type="term" value="F:glycosyltransferase activity"/>
    <property type="evidence" value="ECO:0007669"/>
    <property type="project" value="InterPro"/>
</dbReference>